<dbReference type="Proteomes" id="UP000248291">
    <property type="component" value="Unassembled WGS sequence"/>
</dbReference>
<dbReference type="EMBL" id="BGJZ01000098">
    <property type="protein sequence ID" value="GBH08685.1"/>
    <property type="molecule type" value="Genomic_DNA"/>
</dbReference>
<comment type="caution">
    <text evidence="1">The sequence shown here is derived from an EMBL/GenBank/DDBJ whole genome shotgun (WGS) entry which is preliminary data.</text>
</comment>
<proteinExistence type="predicted"/>
<reference evidence="1 3" key="1">
    <citation type="submission" date="2018-04" db="EMBL/GenBank/DDBJ databases">
        <title>Draft genome sequence of Pseudomonas syringae pv. actinidiae biovar 1 strains isolated from kiwifruit in Kagawa prefecture.</title>
        <authorList>
            <person name="Tabuchi M."/>
            <person name="Saito M."/>
            <person name="Fujiwara S."/>
            <person name="Sasa N."/>
            <person name="Akimitsu K."/>
            <person name="Gomi K."/>
            <person name="Konishi-Sugita S."/>
            <person name="Hamano K."/>
            <person name="Kataoka I."/>
        </authorList>
    </citation>
    <scope>NUCLEOTIDE SEQUENCE [LARGE SCALE GENOMIC DNA]</scope>
    <source>
        <strain evidence="1 3">MAFF212206</strain>
    </source>
</reference>
<dbReference type="AlphaFoldDB" id="A0A2V0QEC9"/>
<accession>A0A2V0QEC9</accession>
<name>A0A2V0QEC9_PSESF</name>
<reference evidence="2 4" key="2">
    <citation type="submission" date="2018-04" db="EMBL/GenBank/DDBJ databases">
        <title>Draft genome sequence of Pseudomonas syringae pv. actinidiae biovar 3 strains isolated from kiwifruit in Kagawa prefecture.</title>
        <authorList>
            <person name="Tabuchi M."/>
            <person name="Saito M."/>
            <person name="Fujiwara S."/>
            <person name="Sasa N."/>
            <person name="Akimitsu K."/>
            <person name="Gomi K."/>
            <person name="Konishi-Sugita S."/>
            <person name="Hamano K."/>
            <person name="Kataoka I."/>
        </authorList>
    </citation>
    <scope>NUCLEOTIDE SEQUENCE [LARGE SCALE GENOMIC DNA]</scope>
    <source>
        <strain evidence="2 4">MAFF212211</strain>
    </source>
</reference>
<evidence type="ECO:0000313" key="4">
    <source>
        <dbReference type="Proteomes" id="UP000248291"/>
    </source>
</evidence>
<protein>
    <submittedName>
        <fullName evidence="1">Beta-galactosidase/beta-glucuronidase</fullName>
    </submittedName>
</protein>
<evidence type="ECO:0000313" key="3">
    <source>
        <dbReference type="Proteomes" id="UP000247480"/>
    </source>
</evidence>
<gene>
    <name evidence="1" type="ORF">KPSA1_02064</name>
    <name evidence="2" type="ORF">KPSA3_05307</name>
</gene>
<evidence type="ECO:0000313" key="1">
    <source>
        <dbReference type="EMBL" id="GBH08685.1"/>
    </source>
</evidence>
<organism evidence="1 3">
    <name type="scientific">Pseudomonas syringae pv. actinidiae</name>
    <dbReference type="NCBI Taxonomy" id="103796"/>
    <lineage>
        <taxon>Bacteria</taxon>
        <taxon>Pseudomonadati</taxon>
        <taxon>Pseudomonadota</taxon>
        <taxon>Gammaproteobacteria</taxon>
        <taxon>Pseudomonadales</taxon>
        <taxon>Pseudomonadaceae</taxon>
        <taxon>Pseudomonas</taxon>
        <taxon>Pseudomonas syringae</taxon>
    </lineage>
</organism>
<sequence length="174" mass="18937">MLVLAELVGLIYQGLRAAEYQTPQTWQVANFWRLDAVSSKGMHMKSRLTLWVGITALTLSVSALAKPALHTATIDQHGNVVAQSSSWIKSVSYSSQKDYFATYKVFFKEGQFKKSPGFCSVSSIDTSDHERLFYGHAKLGGAATTEEVNVLGLMVGKRGASGDSSMSFQLACSN</sequence>
<evidence type="ECO:0000313" key="2">
    <source>
        <dbReference type="EMBL" id="GBH19300.1"/>
    </source>
</evidence>
<dbReference type="EMBL" id="BGKA01000194">
    <property type="protein sequence ID" value="GBH19300.1"/>
    <property type="molecule type" value="Genomic_DNA"/>
</dbReference>
<dbReference type="Proteomes" id="UP000247480">
    <property type="component" value="Unassembled WGS sequence"/>
</dbReference>